<dbReference type="PANTHER" id="PTHR43177:SF5">
    <property type="entry name" value="ANAEROBIC DIMETHYL SULFOXIDE REDUCTASE CHAIN B-RELATED"/>
    <property type="match status" value="1"/>
</dbReference>
<keyword evidence="9" id="KW-0411">Iron-sulfur</keyword>
<dbReference type="PROSITE" id="PS51379">
    <property type="entry name" value="4FE4S_FER_2"/>
    <property type="match status" value="3"/>
</dbReference>
<evidence type="ECO:0000259" key="10">
    <source>
        <dbReference type="PROSITE" id="PS51379"/>
    </source>
</evidence>
<evidence type="ECO:0000313" key="12">
    <source>
        <dbReference type="Proteomes" id="UP000191820"/>
    </source>
</evidence>
<dbReference type="EMBL" id="CP020472">
    <property type="protein sequence ID" value="ARD20510.1"/>
    <property type="molecule type" value="Genomic_DNA"/>
</dbReference>
<evidence type="ECO:0000256" key="5">
    <source>
        <dbReference type="ARBA" id="ARBA00022723"/>
    </source>
</evidence>
<keyword evidence="5" id="KW-0479">Metal-binding</keyword>
<evidence type="ECO:0000256" key="7">
    <source>
        <dbReference type="ARBA" id="ARBA00022982"/>
    </source>
</evidence>
<organism evidence="11 12">
    <name type="scientific">Shewanella japonica</name>
    <dbReference type="NCBI Taxonomy" id="93973"/>
    <lineage>
        <taxon>Bacteria</taxon>
        <taxon>Pseudomonadati</taxon>
        <taxon>Pseudomonadota</taxon>
        <taxon>Gammaproteobacteria</taxon>
        <taxon>Alteromonadales</taxon>
        <taxon>Shewanellaceae</taxon>
        <taxon>Shewanella</taxon>
    </lineage>
</organism>
<feature type="domain" description="4Fe-4S ferredoxin-type" evidence="10">
    <location>
        <begin position="7"/>
        <end position="37"/>
    </location>
</feature>
<evidence type="ECO:0000256" key="8">
    <source>
        <dbReference type="ARBA" id="ARBA00023004"/>
    </source>
</evidence>
<protein>
    <submittedName>
        <fullName evidence="11">Anaerobic dimethyl sulfoxide reductase chain B</fullName>
    </submittedName>
</protein>
<dbReference type="RefSeq" id="WP_055025968.1">
    <property type="nucleotide sequence ID" value="NZ_CANMJJ010000006.1"/>
</dbReference>
<gene>
    <name evidence="11" type="ORF">SJ2017_0161</name>
</gene>
<evidence type="ECO:0000256" key="9">
    <source>
        <dbReference type="ARBA" id="ARBA00023014"/>
    </source>
</evidence>
<dbReference type="PROSITE" id="PS00198">
    <property type="entry name" value="4FE4S_FER_1"/>
    <property type="match status" value="1"/>
</dbReference>
<evidence type="ECO:0000256" key="1">
    <source>
        <dbReference type="ARBA" id="ARBA00001966"/>
    </source>
</evidence>
<evidence type="ECO:0000256" key="2">
    <source>
        <dbReference type="ARBA" id="ARBA00003584"/>
    </source>
</evidence>
<evidence type="ECO:0000313" key="11">
    <source>
        <dbReference type="EMBL" id="ARD20510.1"/>
    </source>
</evidence>
<dbReference type="InterPro" id="IPR014297">
    <property type="entry name" value="DMSO_DmsB"/>
</dbReference>
<dbReference type="Gene3D" id="3.30.70.20">
    <property type="match status" value="2"/>
</dbReference>
<comment type="function">
    <text evidence="2">Electron transfer subunit of the terminal reductase during anaerobic growth on various sulfoxide and N-oxide compounds.</text>
</comment>
<dbReference type="Pfam" id="PF13247">
    <property type="entry name" value="Fer4_11"/>
    <property type="match status" value="1"/>
</dbReference>
<keyword evidence="12" id="KW-1185">Reference proteome</keyword>
<dbReference type="CDD" id="cd16371">
    <property type="entry name" value="DMSOR_beta_like"/>
    <property type="match status" value="1"/>
</dbReference>
<feature type="domain" description="4Fe-4S ferredoxin-type" evidence="10">
    <location>
        <begin position="76"/>
        <end position="108"/>
    </location>
</feature>
<proteinExistence type="predicted"/>
<dbReference type="PANTHER" id="PTHR43177">
    <property type="entry name" value="PROTEIN NRFC"/>
    <property type="match status" value="1"/>
</dbReference>
<keyword evidence="6" id="KW-0677">Repeat</keyword>
<keyword evidence="4" id="KW-0004">4Fe-4S</keyword>
<sequence length="226" mass="24551">MSDAIQYSFYVDSTKCTGCKACHISCKDRQGEQIRNATKPVENGVPSLNGVNWRRVYEYGGGTWNVDPATGTFEQDVFAYYMSVGCNHCSEPVCVKACPTGAMHKRREDGLVLVAEELCIACESCSRACPYDAPQLDQERKVMTKCDGCYDRLAEGRKPVCVESCPLRALDFDTTENIQAKYGSGDGHIAPLPNPSITTPNLIIKANRNGQPAGGGAGNILNPKEV</sequence>
<dbReference type="InterPro" id="IPR017900">
    <property type="entry name" value="4Fe4S_Fe_S_CS"/>
</dbReference>
<keyword evidence="3" id="KW-0813">Transport</keyword>
<evidence type="ECO:0000256" key="6">
    <source>
        <dbReference type="ARBA" id="ARBA00022737"/>
    </source>
</evidence>
<keyword evidence="7" id="KW-0249">Electron transport</keyword>
<accession>A0ABM6JI65</accession>
<keyword evidence="8" id="KW-0408">Iron</keyword>
<dbReference type="InterPro" id="IPR017896">
    <property type="entry name" value="4Fe4S_Fe-S-bd"/>
</dbReference>
<feature type="domain" description="4Fe-4S ferredoxin-type" evidence="10">
    <location>
        <begin position="110"/>
        <end position="139"/>
    </location>
</feature>
<reference evidence="11 12" key="1">
    <citation type="submission" date="2017-03" db="EMBL/GenBank/DDBJ databases">
        <title>Genome sequencing of Shewanella japonica KCTC 22435.</title>
        <authorList>
            <person name="Kim K.M."/>
        </authorList>
    </citation>
    <scope>NUCLEOTIDE SEQUENCE [LARGE SCALE GENOMIC DNA]</scope>
    <source>
        <strain evidence="11 12">KCTC 22435</strain>
    </source>
</reference>
<dbReference type="InterPro" id="IPR050954">
    <property type="entry name" value="ET_IronSulfur_Cluster-Binding"/>
</dbReference>
<evidence type="ECO:0000256" key="3">
    <source>
        <dbReference type="ARBA" id="ARBA00022448"/>
    </source>
</evidence>
<comment type="cofactor">
    <cofactor evidence="1">
        <name>[4Fe-4S] cluster</name>
        <dbReference type="ChEBI" id="CHEBI:49883"/>
    </cofactor>
</comment>
<name>A0ABM6JI65_9GAMM</name>
<dbReference type="NCBIfam" id="TIGR02951">
    <property type="entry name" value="DMSO_dmsB"/>
    <property type="match status" value="1"/>
</dbReference>
<dbReference type="Proteomes" id="UP000191820">
    <property type="component" value="Chromosome"/>
</dbReference>
<evidence type="ECO:0000256" key="4">
    <source>
        <dbReference type="ARBA" id="ARBA00022485"/>
    </source>
</evidence>
<dbReference type="SUPFAM" id="SSF54862">
    <property type="entry name" value="4Fe-4S ferredoxins"/>
    <property type="match status" value="1"/>
</dbReference>